<organism evidence="1 2">
    <name type="scientific">Streptomyces viridiviolaceus</name>
    <dbReference type="NCBI Taxonomy" id="68282"/>
    <lineage>
        <taxon>Bacteria</taxon>
        <taxon>Bacillati</taxon>
        <taxon>Actinomycetota</taxon>
        <taxon>Actinomycetes</taxon>
        <taxon>Kitasatosporales</taxon>
        <taxon>Streptomycetaceae</taxon>
        <taxon>Streptomyces</taxon>
    </lineage>
</organism>
<reference evidence="2" key="1">
    <citation type="journal article" date="2019" name="Int. J. Syst. Evol. Microbiol.">
        <title>The Global Catalogue of Microorganisms (GCM) 10K type strain sequencing project: providing services to taxonomists for standard genome sequencing and annotation.</title>
        <authorList>
            <consortium name="The Broad Institute Genomics Platform"/>
            <consortium name="The Broad Institute Genome Sequencing Center for Infectious Disease"/>
            <person name="Wu L."/>
            <person name="Ma J."/>
        </authorList>
    </citation>
    <scope>NUCLEOTIDE SEQUENCE [LARGE SCALE GENOMIC DNA]</scope>
    <source>
        <strain evidence="2">JCM 4855</strain>
    </source>
</reference>
<evidence type="ECO:0000313" key="2">
    <source>
        <dbReference type="Proteomes" id="UP001596409"/>
    </source>
</evidence>
<keyword evidence="2" id="KW-1185">Reference proteome</keyword>
<comment type="caution">
    <text evidence="1">The sequence shown here is derived from an EMBL/GenBank/DDBJ whole genome shotgun (WGS) entry which is preliminary data.</text>
</comment>
<sequence>MKDQAPALGHTSLADQIDSVSTSLRDLMTEAAAAAVATTSDSD</sequence>
<dbReference type="EMBL" id="JBHSYM010000049">
    <property type="protein sequence ID" value="MFC7014548.1"/>
    <property type="molecule type" value="Genomic_DNA"/>
</dbReference>
<accession>A0ABW2E824</accession>
<gene>
    <name evidence="1" type="ORF">ACFQMH_23115</name>
</gene>
<dbReference type="Proteomes" id="UP001596409">
    <property type="component" value="Unassembled WGS sequence"/>
</dbReference>
<name>A0ABW2E824_9ACTN</name>
<dbReference type="RefSeq" id="WP_268254941.1">
    <property type="nucleotide sequence ID" value="NZ_BMWA01000018.1"/>
</dbReference>
<evidence type="ECO:0000313" key="1">
    <source>
        <dbReference type="EMBL" id="MFC7014548.1"/>
    </source>
</evidence>
<protein>
    <submittedName>
        <fullName evidence="1">Uncharacterized protein</fullName>
    </submittedName>
</protein>
<proteinExistence type="predicted"/>